<proteinExistence type="predicted"/>
<dbReference type="RefSeq" id="WP_018272562.1">
    <property type="nucleotide sequence ID" value="NZ_LLXZ01000207.1"/>
</dbReference>
<gene>
    <name evidence="1" type="ORF">CQ12_40760</name>
</gene>
<sequence>MTEAERNALIEECAVAAEAQDREGYEWVHNSLWAKILLRAGNNVRLLKTRPITKRGTELSVLRQAIIDNTHGDLFWIGEILLNELEKETGFGAHVGSPSPGEK</sequence>
<evidence type="ECO:0000313" key="2">
    <source>
        <dbReference type="Proteomes" id="UP000050863"/>
    </source>
</evidence>
<dbReference type="GeneID" id="92953446"/>
<dbReference type="Proteomes" id="UP000050863">
    <property type="component" value="Unassembled WGS sequence"/>
</dbReference>
<evidence type="ECO:0000313" key="1">
    <source>
        <dbReference type="EMBL" id="KRQ95465.1"/>
    </source>
</evidence>
<dbReference type="EMBL" id="LLXZ01000207">
    <property type="protein sequence ID" value="KRQ95465.1"/>
    <property type="molecule type" value="Genomic_DNA"/>
</dbReference>
<dbReference type="AlphaFoldDB" id="A0A0R3KIF5"/>
<protein>
    <submittedName>
        <fullName evidence="1">Uncharacterized protein</fullName>
    </submittedName>
</protein>
<organism evidence="1 2">
    <name type="scientific">Bradyrhizobium jicamae</name>
    <dbReference type="NCBI Taxonomy" id="280332"/>
    <lineage>
        <taxon>Bacteria</taxon>
        <taxon>Pseudomonadati</taxon>
        <taxon>Pseudomonadota</taxon>
        <taxon>Alphaproteobacteria</taxon>
        <taxon>Hyphomicrobiales</taxon>
        <taxon>Nitrobacteraceae</taxon>
        <taxon>Bradyrhizobium</taxon>
    </lineage>
</organism>
<reference evidence="1 2" key="1">
    <citation type="submission" date="2014-03" db="EMBL/GenBank/DDBJ databases">
        <title>Bradyrhizobium valentinum sp. nov., isolated from effective nodules of Lupinus mariae-josephae, a lupine endemic of basic-lime soils in Eastern Spain.</title>
        <authorList>
            <person name="Duran D."/>
            <person name="Rey L."/>
            <person name="Navarro A."/>
            <person name="Busquets A."/>
            <person name="Imperial J."/>
            <person name="Ruiz-Argueso T."/>
        </authorList>
    </citation>
    <scope>NUCLEOTIDE SEQUENCE [LARGE SCALE GENOMIC DNA]</scope>
    <source>
        <strain evidence="1 2">PAC68</strain>
    </source>
</reference>
<name>A0A0R3KIF5_9BRAD</name>
<comment type="caution">
    <text evidence="1">The sequence shown here is derived from an EMBL/GenBank/DDBJ whole genome shotgun (WGS) entry which is preliminary data.</text>
</comment>
<keyword evidence="2" id="KW-1185">Reference proteome</keyword>
<accession>A0A0R3KIF5</accession>